<name>A0A151M7X0_ALLMI</name>
<accession>A0A151M7X0</accession>
<protein>
    <submittedName>
        <fullName evidence="1">Uncharacterized protein</fullName>
    </submittedName>
</protein>
<organism evidence="1 2">
    <name type="scientific">Alligator mississippiensis</name>
    <name type="common">American alligator</name>
    <dbReference type="NCBI Taxonomy" id="8496"/>
    <lineage>
        <taxon>Eukaryota</taxon>
        <taxon>Metazoa</taxon>
        <taxon>Chordata</taxon>
        <taxon>Craniata</taxon>
        <taxon>Vertebrata</taxon>
        <taxon>Euteleostomi</taxon>
        <taxon>Archelosauria</taxon>
        <taxon>Archosauria</taxon>
        <taxon>Crocodylia</taxon>
        <taxon>Alligatoridae</taxon>
        <taxon>Alligatorinae</taxon>
        <taxon>Alligator</taxon>
    </lineage>
</organism>
<dbReference type="Proteomes" id="UP000050525">
    <property type="component" value="Unassembled WGS sequence"/>
</dbReference>
<reference evidence="1 2" key="1">
    <citation type="journal article" date="2012" name="Genome Biol.">
        <title>Sequencing three crocodilian genomes to illuminate the evolution of archosaurs and amniotes.</title>
        <authorList>
            <person name="St John J.A."/>
            <person name="Braun E.L."/>
            <person name="Isberg S.R."/>
            <person name="Miles L.G."/>
            <person name="Chong A.Y."/>
            <person name="Gongora J."/>
            <person name="Dalzell P."/>
            <person name="Moran C."/>
            <person name="Bed'hom B."/>
            <person name="Abzhanov A."/>
            <person name="Burgess S.C."/>
            <person name="Cooksey A.M."/>
            <person name="Castoe T.A."/>
            <person name="Crawford N.G."/>
            <person name="Densmore L.D."/>
            <person name="Drew J.C."/>
            <person name="Edwards S.V."/>
            <person name="Faircloth B.C."/>
            <person name="Fujita M.K."/>
            <person name="Greenwold M.J."/>
            <person name="Hoffmann F.G."/>
            <person name="Howard J.M."/>
            <person name="Iguchi T."/>
            <person name="Janes D.E."/>
            <person name="Khan S.Y."/>
            <person name="Kohno S."/>
            <person name="de Koning A.J."/>
            <person name="Lance S.L."/>
            <person name="McCarthy F.M."/>
            <person name="McCormack J.E."/>
            <person name="Merchant M.E."/>
            <person name="Peterson D.G."/>
            <person name="Pollock D.D."/>
            <person name="Pourmand N."/>
            <person name="Raney B.J."/>
            <person name="Roessler K.A."/>
            <person name="Sanford J.R."/>
            <person name="Sawyer R.H."/>
            <person name="Schmidt C.J."/>
            <person name="Triplett E.W."/>
            <person name="Tuberville T.D."/>
            <person name="Venegas-Anaya M."/>
            <person name="Howard J.T."/>
            <person name="Jarvis E.D."/>
            <person name="Guillette L.J.Jr."/>
            <person name="Glenn T.C."/>
            <person name="Green R.E."/>
            <person name="Ray D.A."/>
        </authorList>
    </citation>
    <scope>NUCLEOTIDE SEQUENCE [LARGE SCALE GENOMIC DNA]</scope>
    <source>
        <strain evidence="1">KSC_2009_1</strain>
    </source>
</reference>
<gene>
    <name evidence="1" type="ORF">Y1Q_0012488</name>
</gene>
<evidence type="ECO:0000313" key="1">
    <source>
        <dbReference type="EMBL" id="KYO20581.1"/>
    </source>
</evidence>
<proteinExistence type="predicted"/>
<sequence length="79" mass="9021">MQSTIIKARIVTAYVQGVTISPEIQYQKIKFPETPPIYWKPFNQEVSKREVKIYLKIGSYPDSEITVKVLKCSTKIDGG</sequence>
<comment type="caution">
    <text evidence="1">The sequence shown here is derived from an EMBL/GenBank/DDBJ whole genome shotgun (WGS) entry which is preliminary data.</text>
</comment>
<evidence type="ECO:0000313" key="2">
    <source>
        <dbReference type="Proteomes" id="UP000050525"/>
    </source>
</evidence>
<dbReference type="EMBL" id="AKHW03006358">
    <property type="protein sequence ID" value="KYO20581.1"/>
    <property type="molecule type" value="Genomic_DNA"/>
</dbReference>
<keyword evidence="2" id="KW-1185">Reference proteome</keyword>
<dbReference type="AlphaFoldDB" id="A0A151M7X0"/>